<dbReference type="EMBL" id="JAVDVQ010000010">
    <property type="protein sequence ID" value="MDR7083393.1"/>
    <property type="molecule type" value="Genomic_DNA"/>
</dbReference>
<protein>
    <recommendedName>
        <fullName evidence="3">YhcG PDDEXK nuclease domain-containing protein</fullName>
    </recommendedName>
</protein>
<comment type="caution">
    <text evidence="1">The sequence shown here is derived from an EMBL/GenBank/DDBJ whole genome shotgun (WGS) entry which is preliminary data.</text>
</comment>
<proteinExistence type="predicted"/>
<evidence type="ECO:0000313" key="2">
    <source>
        <dbReference type="Proteomes" id="UP001252243"/>
    </source>
</evidence>
<evidence type="ECO:0008006" key="3">
    <source>
        <dbReference type="Google" id="ProtNLM"/>
    </source>
</evidence>
<accession>A0ABU1UE14</accession>
<dbReference type="Proteomes" id="UP001252243">
    <property type="component" value="Unassembled WGS sequence"/>
</dbReference>
<gene>
    <name evidence="1" type="ORF">J2X01_002687</name>
</gene>
<organism evidence="1 2">
    <name type="scientific">Arthrobacter ginsengisoli</name>
    <dbReference type="NCBI Taxonomy" id="1356565"/>
    <lineage>
        <taxon>Bacteria</taxon>
        <taxon>Bacillati</taxon>
        <taxon>Actinomycetota</taxon>
        <taxon>Actinomycetes</taxon>
        <taxon>Micrococcales</taxon>
        <taxon>Micrococcaceae</taxon>
        <taxon>Arthrobacter</taxon>
    </lineage>
</organism>
<evidence type="ECO:0000313" key="1">
    <source>
        <dbReference type="EMBL" id="MDR7083393.1"/>
    </source>
</evidence>
<keyword evidence="2" id="KW-1185">Reference proteome</keyword>
<name>A0ABU1UE14_9MICC</name>
<sequence length="61" mass="6643">MGILICGSKNDHTVRYSLGRATSPMAVASHTYDTLPADVRDELPDADRLTAALDWPEDPES</sequence>
<reference evidence="1 2" key="1">
    <citation type="submission" date="2023-07" db="EMBL/GenBank/DDBJ databases">
        <title>Sorghum-associated microbial communities from plants grown in Nebraska, USA.</title>
        <authorList>
            <person name="Schachtman D."/>
        </authorList>
    </citation>
    <scope>NUCLEOTIDE SEQUENCE [LARGE SCALE GENOMIC DNA]</scope>
    <source>
        <strain evidence="1 2">BE167</strain>
    </source>
</reference>